<dbReference type="RefSeq" id="WP_091098685.1">
    <property type="nucleotide sequence ID" value="NZ_FMHZ01000002.1"/>
</dbReference>
<keyword evidence="4" id="KW-1185">Reference proteome</keyword>
<proteinExistence type="predicted"/>
<accession>A0A1C6URL9</accession>
<dbReference type="Proteomes" id="UP000199001">
    <property type="component" value="Unassembled WGS sequence"/>
</dbReference>
<feature type="transmembrane region" description="Helical" evidence="2">
    <location>
        <begin position="162"/>
        <end position="186"/>
    </location>
</feature>
<gene>
    <name evidence="3" type="ORF">GA0070606_2651</name>
</gene>
<evidence type="ECO:0000313" key="4">
    <source>
        <dbReference type="Proteomes" id="UP000199001"/>
    </source>
</evidence>
<evidence type="ECO:0000313" key="3">
    <source>
        <dbReference type="EMBL" id="SCL56697.1"/>
    </source>
</evidence>
<dbReference type="AlphaFoldDB" id="A0A1C6URL9"/>
<keyword evidence="2" id="KW-1133">Transmembrane helix</keyword>
<keyword evidence="2" id="KW-0472">Membrane</keyword>
<keyword evidence="2" id="KW-0812">Transmembrane</keyword>
<reference evidence="4" key="1">
    <citation type="submission" date="2016-06" db="EMBL/GenBank/DDBJ databases">
        <authorList>
            <person name="Varghese N."/>
            <person name="Submissions Spin"/>
        </authorList>
    </citation>
    <scope>NUCLEOTIDE SEQUENCE [LARGE SCALE GENOMIC DNA]</scope>
    <source>
        <strain evidence="4">DSM 43903</strain>
    </source>
</reference>
<evidence type="ECO:0000256" key="2">
    <source>
        <dbReference type="SAM" id="Phobius"/>
    </source>
</evidence>
<protein>
    <submittedName>
        <fullName evidence="3">Uncharacterized protein</fullName>
    </submittedName>
</protein>
<feature type="region of interest" description="Disordered" evidence="1">
    <location>
        <begin position="193"/>
        <end position="212"/>
    </location>
</feature>
<name>A0A1C6URL9_9ACTN</name>
<evidence type="ECO:0000256" key="1">
    <source>
        <dbReference type="SAM" id="MobiDB-lite"/>
    </source>
</evidence>
<sequence length="225" mass="22266">MRTATATAGRWARILLLVGTLFGLAAMHTLGHGTHGVGHSAATTRADPAIAVPHPAIAVPHPAIAVPHPAIAVPHPADAATRTADAVTHAADAVTRAAGAVTHADAGPRGRVPTERHTAIPYAAVAAPPGSPARHTVAGGGGCPGDCPREQLLPYGGAGGGLPWWGVCLAVLGALAVPLLLAVLLAGVRAGGPAGRAPGGPDRSPRAPPTRPVGLRLATVSVLRR</sequence>
<dbReference type="EMBL" id="FMHZ01000002">
    <property type="protein sequence ID" value="SCL56697.1"/>
    <property type="molecule type" value="Genomic_DNA"/>
</dbReference>
<organism evidence="3 4">
    <name type="scientific">Micromonospora citrea</name>
    <dbReference type="NCBI Taxonomy" id="47855"/>
    <lineage>
        <taxon>Bacteria</taxon>
        <taxon>Bacillati</taxon>
        <taxon>Actinomycetota</taxon>
        <taxon>Actinomycetes</taxon>
        <taxon>Micromonosporales</taxon>
        <taxon>Micromonosporaceae</taxon>
        <taxon>Micromonospora</taxon>
    </lineage>
</organism>